<dbReference type="AlphaFoldDB" id="A0A090KXJ8"/>
<sequence>MKTTNLNVIIKPIINEVNNKNPFLTTKECQTSIEVDSNTLLKDVCKVVLEQNGIGHLAFTSKAFIEAPGSRSINCETFYPDKEINIDIVRNLVGNPFIIVIYAHGEVEDFCEATLRKSALSSLLDFLHNNEPSHNNLKMDPIVKKFIEYIKNNSNEKTLDRNLSMINDNLVNGTNCHNNITLRTPVHPNSTSKVEVESRSRQAKKYLPSQANSPTLGVNVNLYNHLKEKSIISGSPLLKTPLSSRLDCKSRKTKLNQLREVNSLRQIYQNKGKLTTSEIIQFTKKINAVCKRPGNLKITPYQVSSWLKNRKFKSIERSFYAEGNVTL</sequence>
<reference evidence="1" key="2">
    <citation type="submission" date="2014-09" db="EMBL/GenBank/DDBJ databases">
        <authorList>
            <person name="Aslett A.Martin."/>
        </authorList>
    </citation>
    <scope>NUCLEOTIDE SEQUENCE</scope>
    <source>
        <strain evidence="1">ED321 Heterogonic</strain>
    </source>
</reference>
<gene>
    <name evidence="1 3 4" type="ORF">SRAE_1000047400</name>
</gene>
<dbReference type="GeneID" id="36374565"/>
<dbReference type="OrthoDB" id="10052721at2759"/>
<dbReference type="WormBase" id="SRAE_1000047400">
    <property type="protein sequence ID" value="SRP01943"/>
    <property type="gene ID" value="WBGene00257070"/>
</dbReference>
<name>A0A090KXJ8_STRRB</name>
<evidence type="ECO:0000313" key="2">
    <source>
        <dbReference type="Proteomes" id="UP000035682"/>
    </source>
</evidence>
<accession>A0A090KXJ8</accession>
<reference evidence="2" key="1">
    <citation type="submission" date="2014-09" db="EMBL/GenBank/DDBJ databases">
        <authorList>
            <person name="Martin A.A."/>
        </authorList>
    </citation>
    <scope>NUCLEOTIDE SEQUENCE</scope>
    <source>
        <strain evidence="2">ED321</strain>
    </source>
</reference>
<dbReference type="EMBL" id="LN609528">
    <property type="protein sequence ID" value="CEF62200.1"/>
    <property type="molecule type" value="Genomic_DNA"/>
</dbReference>
<proteinExistence type="predicted"/>
<evidence type="ECO:0000313" key="3">
    <source>
        <dbReference type="WBParaSite" id="SRAE_1000047400.1"/>
    </source>
</evidence>
<evidence type="ECO:0000313" key="4">
    <source>
        <dbReference type="WormBase" id="SRAE_1000047400"/>
    </source>
</evidence>
<reference evidence="3" key="3">
    <citation type="submission" date="2020-12" db="UniProtKB">
        <authorList>
            <consortium name="WormBaseParasite"/>
        </authorList>
    </citation>
    <scope>IDENTIFICATION</scope>
</reference>
<protein>
    <submittedName>
        <fullName evidence="1 3">Uncharacterized protein</fullName>
    </submittedName>
</protein>
<keyword evidence="2" id="KW-1185">Reference proteome</keyword>
<dbReference type="Proteomes" id="UP000035682">
    <property type="component" value="Unplaced"/>
</dbReference>
<dbReference type="CTD" id="36374565"/>
<dbReference type="WBParaSite" id="SRAE_1000047400.1">
    <property type="protein sequence ID" value="SRAE_1000047400.1"/>
    <property type="gene ID" value="WBGene00257070"/>
</dbReference>
<dbReference type="RefSeq" id="XP_024501402.1">
    <property type="nucleotide sequence ID" value="XM_024647311.1"/>
</dbReference>
<evidence type="ECO:0000313" key="1">
    <source>
        <dbReference type="EMBL" id="CEF62200.1"/>
    </source>
</evidence>
<organism evidence="1">
    <name type="scientific">Strongyloides ratti</name>
    <name type="common">Parasitic roundworm</name>
    <dbReference type="NCBI Taxonomy" id="34506"/>
    <lineage>
        <taxon>Eukaryota</taxon>
        <taxon>Metazoa</taxon>
        <taxon>Ecdysozoa</taxon>
        <taxon>Nematoda</taxon>
        <taxon>Chromadorea</taxon>
        <taxon>Rhabditida</taxon>
        <taxon>Tylenchina</taxon>
        <taxon>Panagrolaimomorpha</taxon>
        <taxon>Strongyloidoidea</taxon>
        <taxon>Strongyloididae</taxon>
        <taxon>Strongyloides</taxon>
    </lineage>
</organism>